<dbReference type="InterPro" id="IPR022212">
    <property type="entry name" value="DUF3741"/>
</dbReference>
<organism evidence="5 6">
    <name type="scientific">Glycine soja</name>
    <name type="common">Wild soybean</name>
    <dbReference type="NCBI Taxonomy" id="3848"/>
    <lineage>
        <taxon>Eukaryota</taxon>
        <taxon>Viridiplantae</taxon>
        <taxon>Streptophyta</taxon>
        <taxon>Embryophyta</taxon>
        <taxon>Tracheophyta</taxon>
        <taxon>Spermatophyta</taxon>
        <taxon>Magnoliopsida</taxon>
        <taxon>eudicotyledons</taxon>
        <taxon>Gunneridae</taxon>
        <taxon>Pentapetalae</taxon>
        <taxon>rosids</taxon>
        <taxon>fabids</taxon>
        <taxon>Fabales</taxon>
        <taxon>Fabaceae</taxon>
        <taxon>Papilionoideae</taxon>
        <taxon>50 kb inversion clade</taxon>
        <taxon>NPAAA clade</taxon>
        <taxon>indigoferoid/millettioid clade</taxon>
        <taxon>Phaseoleae</taxon>
        <taxon>Glycine</taxon>
        <taxon>Glycine subgen. Soja</taxon>
    </lineage>
</organism>
<dbReference type="Pfam" id="PF14223">
    <property type="entry name" value="Retrotran_gag_2"/>
    <property type="match status" value="1"/>
</dbReference>
<accession>A0A445F200</accession>
<dbReference type="EMBL" id="QZWG01000020">
    <property type="protein sequence ID" value="RZB42871.1"/>
    <property type="molecule type" value="Genomic_DNA"/>
</dbReference>
<dbReference type="PANTHER" id="PTHR47071">
    <property type="entry name" value="PROTEIN TRM32"/>
    <property type="match status" value="1"/>
</dbReference>
<dbReference type="PROSITE" id="PS50158">
    <property type="entry name" value="ZF_CCHC"/>
    <property type="match status" value="1"/>
</dbReference>
<dbReference type="InterPro" id="IPR001584">
    <property type="entry name" value="Integrase_cat-core"/>
</dbReference>
<gene>
    <name evidence="5" type="ORF">D0Y65_053461</name>
</gene>
<proteinExistence type="predicted"/>
<dbReference type="Pfam" id="PF00665">
    <property type="entry name" value="rve"/>
    <property type="match status" value="1"/>
</dbReference>
<dbReference type="InterPro" id="IPR044257">
    <property type="entry name" value="TRM32-like"/>
</dbReference>
<evidence type="ECO:0000259" key="4">
    <source>
        <dbReference type="PROSITE" id="PS50994"/>
    </source>
</evidence>
<dbReference type="Proteomes" id="UP000289340">
    <property type="component" value="Chromosome 20"/>
</dbReference>
<dbReference type="GO" id="GO:0003676">
    <property type="term" value="F:nucleic acid binding"/>
    <property type="evidence" value="ECO:0007669"/>
    <property type="project" value="InterPro"/>
</dbReference>
<feature type="region of interest" description="Disordered" evidence="2">
    <location>
        <begin position="43"/>
        <end position="90"/>
    </location>
</feature>
<dbReference type="InterPro" id="IPR036397">
    <property type="entry name" value="RNaseH_sf"/>
</dbReference>
<dbReference type="PANTHER" id="PTHR47071:SF9">
    <property type="entry name" value="TRM32-LIKE PROTEIN (DUF3741)"/>
    <property type="match status" value="1"/>
</dbReference>
<sequence>MGKQIREKECALPNRNSHHTHPGRVWGILHVIKYHHWRQVKRRLTRRRHGGERPDARAKIPGTSDDSGVHSIPEHYKPHTELSNVEEKPVYSSPPAKITIKSRLRSLLNEDIYRRKGRHKRSSTCPAKSQLTHANSVHNLEVDLLGELLLTVQSPDPVLETFQNHLAAGTLDELTPVLYEKPIANNDKCVDCGTMFSKDILEHSKIHKHLCSPSQGGPEEKLMNAQILTTDASPHLVKDFLDALDVINTNKDFLLEYIQDLGSPLPFHTHDQQSFNGKQRRAKSLSFPVSASSSGSQDSVSGQLINQMVDYWLDSEEEKLQNQSNMQNTSMDESSEDSHQQSLPSSFSNNYDQWGERGTNSPSVSSHVPNNVKTRHFRDLRKKMKHIIEDGRNEKHRITMDAILDKIPCGKRLTKKVKKFIHVKSKDPTIKWEDEDRATSGFGSHLSSNSFNKHQPSPMRTSFLKDSAGRYSQLYHQTCFNSDAKYPKAENLRLRTEERNSILKTPKSFKRFLSMPNLKSYFHQNEELPLPLSPQNSIKNFGDRTTSTNVTDQQQRSFDNNDDSMSQILPPTFADNINQDSNLNADQKQLLARSASKSRLDFSTEAEADKSIGIEGLGDLRDSEQDIGAETESIVPVEANSVFSSDTSFLDFTFDLENLNIQEEESDTEINPGQGDDGLDDMAEHQEAKEDHPEKVENFQNLGTLSKRFNYEIPSIEVDPSNEATFNYVRKVLELSGFTGHDSLGIWYSDNQPLDPSMYEELEGCLLLDPDCSRNSEGGECNHHLLLFDIINEGLLEIFGRSYNYYPRPLSYLSHVHPLPSAENVLCKVWTLISWYLMNSTTSELYLSLDYYVKRFILTFGIKATIASPCPFSVFGIFRFDFVYASQTISFSDIQCDVPELKGDNYKIWKEIILLQLGWMDIDYAIRKDEPPAITDESSSTDVALYKRWERSNRLSVMFIKTKISAGIRGSVDQHEKFSSLRLTSVKGVREYIMKMRDISAQLKKLEVDMSESFLVHFILNTLPHEYGPFKISYNTHKDKWSINELMTMCVQEEERLVMEMYESALLTTAYGKNKAIKSQAYQKGNGKIPPQADIKKVAKCFFCKKKGHMKKNCPRLVPFGYSFNFKDTSFELFYNSECVGNGILSDGLYLLGLQNNDTYSSMHVQTGIKRCNINENSSMLWHLRLGHISIERIKRLVKDEVLNTLDFADFKTCVDCIKGMQTNMSKKGANRSSSILEIIHTDICCPDMDARGQKYFITFIDDYSRYMNVYLLRNKYEALDAFKVFKAEVENQCGKQIKIVRSDRGGEYYGRYTENGQAPGPFAKFL</sequence>
<dbReference type="InterPro" id="IPR001878">
    <property type="entry name" value="Znf_CCHC"/>
</dbReference>
<feature type="compositionally biased region" description="Low complexity" evidence="2">
    <location>
        <begin position="289"/>
        <end position="300"/>
    </location>
</feature>
<feature type="region of interest" description="Disordered" evidence="2">
    <location>
        <begin position="269"/>
        <end position="300"/>
    </location>
</feature>
<reference evidence="5 6" key="1">
    <citation type="submission" date="2018-09" db="EMBL/GenBank/DDBJ databases">
        <title>A high-quality reference genome of wild soybean provides a powerful tool to mine soybean genomes.</title>
        <authorList>
            <person name="Xie M."/>
            <person name="Chung C.Y.L."/>
            <person name="Li M.-W."/>
            <person name="Wong F.-L."/>
            <person name="Chan T.-F."/>
            <person name="Lam H.-M."/>
        </authorList>
    </citation>
    <scope>NUCLEOTIDE SEQUENCE [LARGE SCALE GENOMIC DNA]</scope>
    <source>
        <strain evidence="6">cv. W05</strain>
        <tissue evidence="5">Hypocotyl of etiolated seedlings</tissue>
    </source>
</reference>
<dbReference type="InterPro" id="IPR025724">
    <property type="entry name" value="GAG-pre-integrase_dom"/>
</dbReference>
<feature type="compositionally biased region" description="Basic and acidic residues" evidence="2">
    <location>
        <begin position="682"/>
        <end position="696"/>
    </location>
</feature>
<dbReference type="InterPro" id="IPR012337">
    <property type="entry name" value="RNaseH-like_sf"/>
</dbReference>
<dbReference type="Pfam" id="PF12552">
    <property type="entry name" value="DUF3741"/>
    <property type="match status" value="1"/>
</dbReference>
<feature type="compositionally biased region" description="Polar residues" evidence="2">
    <location>
        <begin position="321"/>
        <end position="332"/>
    </location>
</feature>
<dbReference type="Gene3D" id="3.30.420.10">
    <property type="entry name" value="Ribonuclease H-like superfamily/Ribonuclease H"/>
    <property type="match status" value="1"/>
</dbReference>
<keyword evidence="1" id="KW-0862">Zinc</keyword>
<dbReference type="SUPFAM" id="SSF57756">
    <property type="entry name" value="Retrovirus zinc finger-like domains"/>
    <property type="match status" value="1"/>
</dbReference>
<feature type="compositionally biased region" description="Low complexity" evidence="2">
    <location>
        <begin position="360"/>
        <end position="372"/>
    </location>
</feature>
<dbReference type="Pfam" id="PF13976">
    <property type="entry name" value="gag_pre-integrs"/>
    <property type="match status" value="1"/>
</dbReference>
<dbReference type="Gene3D" id="4.10.60.10">
    <property type="entry name" value="Zinc finger, CCHC-type"/>
    <property type="match status" value="1"/>
</dbReference>
<dbReference type="InterPro" id="IPR036875">
    <property type="entry name" value="Znf_CCHC_sf"/>
</dbReference>
<comment type="caution">
    <text evidence="5">The sequence shown here is derived from an EMBL/GenBank/DDBJ whole genome shotgun (WGS) entry which is preliminary data.</text>
</comment>
<evidence type="ECO:0000256" key="2">
    <source>
        <dbReference type="SAM" id="MobiDB-lite"/>
    </source>
</evidence>
<dbReference type="PROSITE" id="PS50994">
    <property type="entry name" value="INTEGRASE"/>
    <property type="match status" value="1"/>
</dbReference>
<feature type="region of interest" description="Disordered" evidence="2">
    <location>
        <begin position="319"/>
        <end position="374"/>
    </location>
</feature>
<dbReference type="GO" id="GO:0015074">
    <property type="term" value="P:DNA integration"/>
    <property type="evidence" value="ECO:0007669"/>
    <property type="project" value="InterPro"/>
</dbReference>
<feature type="compositionally biased region" description="Basic and acidic residues" evidence="2">
    <location>
        <begin position="72"/>
        <end position="89"/>
    </location>
</feature>
<keyword evidence="1" id="KW-0863">Zinc-finger</keyword>
<evidence type="ECO:0000259" key="3">
    <source>
        <dbReference type="PROSITE" id="PS50158"/>
    </source>
</evidence>
<evidence type="ECO:0000313" key="5">
    <source>
        <dbReference type="EMBL" id="RZB42871.1"/>
    </source>
</evidence>
<keyword evidence="6" id="KW-1185">Reference proteome</keyword>
<dbReference type="GO" id="GO:0008270">
    <property type="term" value="F:zinc ion binding"/>
    <property type="evidence" value="ECO:0007669"/>
    <property type="project" value="UniProtKB-KW"/>
</dbReference>
<feature type="region of interest" description="Disordered" evidence="2">
    <location>
        <begin position="663"/>
        <end position="696"/>
    </location>
</feature>
<dbReference type="SMART" id="SM00343">
    <property type="entry name" value="ZnF_C2HC"/>
    <property type="match status" value="1"/>
</dbReference>
<evidence type="ECO:0000256" key="1">
    <source>
        <dbReference type="PROSITE-ProRule" id="PRU00047"/>
    </source>
</evidence>
<dbReference type="SUPFAM" id="SSF53098">
    <property type="entry name" value="Ribonuclease H-like"/>
    <property type="match status" value="1"/>
</dbReference>
<feature type="compositionally biased region" description="Polar residues" evidence="2">
    <location>
        <begin position="340"/>
        <end position="352"/>
    </location>
</feature>
<name>A0A445F200_GLYSO</name>
<keyword evidence="1" id="KW-0479">Metal-binding</keyword>
<feature type="domain" description="CCHC-type" evidence="3">
    <location>
        <begin position="1100"/>
        <end position="1116"/>
    </location>
</feature>
<evidence type="ECO:0000313" key="6">
    <source>
        <dbReference type="Proteomes" id="UP000289340"/>
    </source>
</evidence>
<feature type="region of interest" description="Disordered" evidence="2">
    <location>
        <begin position="543"/>
        <end position="564"/>
    </location>
</feature>
<dbReference type="Pfam" id="PF14309">
    <property type="entry name" value="DUF4378"/>
    <property type="match status" value="1"/>
</dbReference>
<feature type="domain" description="Integrase catalytic" evidence="4">
    <location>
        <begin position="1232"/>
        <end position="1327"/>
    </location>
</feature>
<dbReference type="InterPro" id="IPR025486">
    <property type="entry name" value="DUF4378"/>
</dbReference>
<protein>
    <submittedName>
        <fullName evidence="5">Retrovirus-related Pol polyprotein from transposon TNT 1-94</fullName>
    </submittedName>
</protein>